<dbReference type="Proteomes" id="UP000290289">
    <property type="component" value="Unassembled WGS sequence"/>
</dbReference>
<gene>
    <name evidence="2" type="ORF">DVH24_016877</name>
</gene>
<dbReference type="InterPro" id="IPR039540">
    <property type="entry name" value="UBL3-like_ubiquitin_dom"/>
</dbReference>
<keyword evidence="3" id="KW-1185">Reference proteome</keyword>
<dbReference type="EMBL" id="RDQH01000325">
    <property type="protein sequence ID" value="RXI09502.1"/>
    <property type="molecule type" value="Genomic_DNA"/>
</dbReference>
<organism evidence="2 3">
    <name type="scientific">Malus domestica</name>
    <name type="common">Apple</name>
    <name type="synonym">Pyrus malus</name>
    <dbReference type="NCBI Taxonomy" id="3750"/>
    <lineage>
        <taxon>Eukaryota</taxon>
        <taxon>Viridiplantae</taxon>
        <taxon>Streptophyta</taxon>
        <taxon>Embryophyta</taxon>
        <taxon>Tracheophyta</taxon>
        <taxon>Spermatophyta</taxon>
        <taxon>Magnoliopsida</taxon>
        <taxon>eudicotyledons</taxon>
        <taxon>Gunneridae</taxon>
        <taxon>Pentapetalae</taxon>
        <taxon>rosids</taxon>
        <taxon>fabids</taxon>
        <taxon>Rosales</taxon>
        <taxon>Rosaceae</taxon>
        <taxon>Amygdaloideae</taxon>
        <taxon>Maleae</taxon>
        <taxon>Malus</taxon>
    </lineage>
</organism>
<reference evidence="2 3" key="1">
    <citation type="submission" date="2018-10" db="EMBL/GenBank/DDBJ databases">
        <title>A high-quality apple genome assembly.</title>
        <authorList>
            <person name="Hu J."/>
        </authorList>
    </citation>
    <scope>NUCLEOTIDE SEQUENCE [LARGE SCALE GENOMIC DNA]</scope>
    <source>
        <strain evidence="3">cv. HFTH1</strain>
        <tissue evidence="2">Young leaf</tissue>
    </source>
</reference>
<protein>
    <recommendedName>
        <fullName evidence="1">UBL3-like ubiquitin domain-containing protein</fullName>
    </recommendedName>
</protein>
<evidence type="ECO:0000313" key="3">
    <source>
        <dbReference type="Proteomes" id="UP000290289"/>
    </source>
</evidence>
<dbReference type="AlphaFoldDB" id="A0A498KUR9"/>
<dbReference type="Gene3D" id="3.10.20.90">
    <property type="entry name" value="Phosphatidylinositol 3-kinase Catalytic Subunit, Chain A, domain 1"/>
    <property type="match status" value="1"/>
</dbReference>
<name>A0A498KUR9_MALDO</name>
<comment type="caution">
    <text evidence="2">The sequence shown here is derived from an EMBL/GenBank/DDBJ whole genome shotgun (WGS) entry which is preliminary data.</text>
</comment>
<evidence type="ECO:0000313" key="2">
    <source>
        <dbReference type="EMBL" id="RXI09502.1"/>
    </source>
</evidence>
<sequence>MCDVTRKIHGILCINKVKGILSEAKREESVERKRSLTFGHHLLSAKRDRTQQIARLTPMMPNEAELMSFGKILENNMTVGQCKLPLVGLVEEIVVIQLWENLKQMDPVSSSNPDFTSVDGAAVEPKTLQDANFLKGSVKDFINRLEAEPTMREQKGSKHVRVDMTCTTMVRLPPLVDGTLVVEEEAGSLLFLETLTA</sequence>
<feature type="domain" description="UBL3-like ubiquitin" evidence="1">
    <location>
        <begin position="57"/>
        <end position="102"/>
    </location>
</feature>
<accession>A0A498KUR9</accession>
<proteinExistence type="predicted"/>
<dbReference type="Pfam" id="PF13881">
    <property type="entry name" value="Rad60-SLD_2"/>
    <property type="match status" value="1"/>
</dbReference>
<evidence type="ECO:0000259" key="1">
    <source>
        <dbReference type="Pfam" id="PF13881"/>
    </source>
</evidence>